<dbReference type="EMBL" id="JAUTXT010000015">
    <property type="protein sequence ID" value="KAK3675293.1"/>
    <property type="molecule type" value="Genomic_DNA"/>
</dbReference>
<name>A0AAE0WP70_9PEZI</name>
<protein>
    <recommendedName>
        <fullName evidence="4">Myb-like domain-containing protein</fullName>
    </recommendedName>
</protein>
<proteinExistence type="predicted"/>
<evidence type="ECO:0000256" key="1">
    <source>
        <dbReference type="SAM" id="MobiDB-lite"/>
    </source>
</evidence>
<reference evidence="2" key="1">
    <citation type="submission" date="2023-07" db="EMBL/GenBank/DDBJ databases">
        <title>Black Yeasts Isolated from many extreme environments.</title>
        <authorList>
            <person name="Coleine C."/>
            <person name="Stajich J.E."/>
            <person name="Selbmann L."/>
        </authorList>
    </citation>
    <scope>NUCLEOTIDE SEQUENCE</scope>
    <source>
        <strain evidence="2">CCFEE 5485</strain>
    </source>
</reference>
<keyword evidence="3" id="KW-1185">Reference proteome</keyword>
<accession>A0AAE0WP70</accession>
<evidence type="ECO:0008006" key="4">
    <source>
        <dbReference type="Google" id="ProtNLM"/>
    </source>
</evidence>
<comment type="caution">
    <text evidence="2">The sequence shown here is derived from an EMBL/GenBank/DDBJ whole genome shotgun (WGS) entry which is preliminary data.</text>
</comment>
<feature type="region of interest" description="Disordered" evidence="1">
    <location>
        <begin position="224"/>
        <end position="258"/>
    </location>
</feature>
<dbReference type="AlphaFoldDB" id="A0AAE0WP70"/>
<organism evidence="2 3">
    <name type="scientific">Recurvomyces mirabilis</name>
    <dbReference type="NCBI Taxonomy" id="574656"/>
    <lineage>
        <taxon>Eukaryota</taxon>
        <taxon>Fungi</taxon>
        <taxon>Dikarya</taxon>
        <taxon>Ascomycota</taxon>
        <taxon>Pezizomycotina</taxon>
        <taxon>Dothideomycetes</taxon>
        <taxon>Dothideomycetidae</taxon>
        <taxon>Mycosphaerellales</taxon>
        <taxon>Teratosphaeriaceae</taxon>
        <taxon>Recurvomyces</taxon>
    </lineage>
</organism>
<gene>
    <name evidence="2" type="ORF">LTR78_004803</name>
</gene>
<sequence>MDPDHSFFADETYHLRDEHDVAKDLFHQPLAYQAAPNFAFRPLLGIGLGSASGATSAEQPQGLHLSIPGAPLVRADSVDSKQYTPISECDWASAELDSDATSPASATYSADSPATPEFGDHDGGFTNHYFRSGSHINNGLALAWAKSQGRAFGNLTSQLSEARELTPMFEMPQPLSNIGGGHYSHGRSLPADVAICWPIDHGRHRFNVACDNYVPVTAHSSAPSPGQSSCFIHEDVQSSSNSSSSRKDSTSLSEHGSQKRISINSSVYAIQERDAKLGAGKAKGWSYKKIKQHYKLKDAESTLRGRWRTLTKKSEQRVRKPSWEPIDDQLLVEGYDYYTNGGSTKIPWKKIGAYIKDSGGLYHFGGATCAKRYRELDEAGRV</sequence>
<evidence type="ECO:0000313" key="2">
    <source>
        <dbReference type="EMBL" id="KAK3675293.1"/>
    </source>
</evidence>
<evidence type="ECO:0000313" key="3">
    <source>
        <dbReference type="Proteomes" id="UP001274830"/>
    </source>
</evidence>
<dbReference type="Proteomes" id="UP001274830">
    <property type="component" value="Unassembled WGS sequence"/>
</dbReference>